<reference evidence="1 3" key="1">
    <citation type="submission" date="2018-05" db="EMBL/GenBank/DDBJ databases">
        <title>Genome sequencing of Flavobacterium sp. HYN0056.</title>
        <authorList>
            <person name="Yi H."/>
            <person name="Baek C."/>
        </authorList>
    </citation>
    <scope>NUCLEOTIDE SEQUENCE [LARGE SCALE GENOMIC DNA]</scope>
    <source>
        <strain evidence="1 3">HYN0056</strain>
    </source>
</reference>
<proteinExistence type="predicted"/>
<dbReference type="Proteomes" id="UP000245250">
    <property type="component" value="Chromosome"/>
</dbReference>
<protein>
    <submittedName>
        <fullName evidence="1">Uncharacterized protein</fullName>
    </submittedName>
</protein>
<sequence length="60" mass="6972">MELINLQYKLQVLSKTEIKKQRKTQLLSIRTLVSFSYSRLSRNKIGTNKFAILITSSVKN</sequence>
<dbReference type="EMBL" id="CP029255">
    <property type="protein sequence ID" value="AWK06570.1"/>
    <property type="molecule type" value="Genomic_DNA"/>
</dbReference>
<dbReference type="KEGG" id="fcr:HYN56_21005"/>
<dbReference type="AlphaFoldDB" id="A0A2S1YR38"/>
<accession>A0A2S1YR38</accession>
<evidence type="ECO:0000313" key="2">
    <source>
        <dbReference type="EMBL" id="AWK06571.1"/>
    </source>
</evidence>
<evidence type="ECO:0000313" key="1">
    <source>
        <dbReference type="EMBL" id="AWK06570.1"/>
    </source>
</evidence>
<gene>
    <name evidence="1" type="ORF">HYN56_21000</name>
    <name evidence="2" type="ORF">HYN56_21005</name>
</gene>
<organism evidence="1 3">
    <name type="scientific">Flavobacterium crocinum</name>
    <dbReference type="NCBI Taxonomy" id="2183896"/>
    <lineage>
        <taxon>Bacteria</taxon>
        <taxon>Pseudomonadati</taxon>
        <taxon>Bacteroidota</taxon>
        <taxon>Flavobacteriia</taxon>
        <taxon>Flavobacteriales</taxon>
        <taxon>Flavobacteriaceae</taxon>
        <taxon>Flavobacterium</taxon>
    </lineage>
</organism>
<keyword evidence="3" id="KW-1185">Reference proteome</keyword>
<dbReference type="KEGG" id="fcr:HYN56_21000"/>
<dbReference type="EMBL" id="CP029255">
    <property type="protein sequence ID" value="AWK06571.1"/>
    <property type="molecule type" value="Genomic_DNA"/>
</dbReference>
<name>A0A2S1YR38_9FLAO</name>
<evidence type="ECO:0000313" key="3">
    <source>
        <dbReference type="Proteomes" id="UP000245250"/>
    </source>
</evidence>